<dbReference type="FunFam" id="3.40.50.300:FF:001091">
    <property type="entry name" value="Probable disease resistance protein At1g61300"/>
    <property type="match status" value="1"/>
</dbReference>
<evidence type="ECO:0000259" key="7">
    <source>
        <dbReference type="Pfam" id="PF23598"/>
    </source>
</evidence>
<accession>A0AAN9JTH0</accession>
<dbReference type="EMBL" id="JAYMYQ010000011">
    <property type="protein sequence ID" value="KAK7305205.1"/>
    <property type="molecule type" value="Genomic_DNA"/>
</dbReference>
<dbReference type="Gene3D" id="1.20.5.4130">
    <property type="match status" value="1"/>
</dbReference>
<dbReference type="InterPro" id="IPR032675">
    <property type="entry name" value="LRR_dom_sf"/>
</dbReference>
<keyword evidence="1" id="KW-0677">Repeat</keyword>
<evidence type="ECO:0000259" key="4">
    <source>
        <dbReference type="Pfam" id="PF00931"/>
    </source>
</evidence>
<dbReference type="InterPro" id="IPR002182">
    <property type="entry name" value="NB-ARC"/>
</dbReference>
<evidence type="ECO:0000256" key="3">
    <source>
        <dbReference type="ARBA" id="ARBA00022821"/>
    </source>
</evidence>
<evidence type="ECO:0000313" key="9">
    <source>
        <dbReference type="Proteomes" id="UP001367508"/>
    </source>
</evidence>
<dbReference type="PRINTS" id="PR00364">
    <property type="entry name" value="DISEASERSIST"/>
</dbReference>
<dbReference type="Pfam" id="PF23598">
    <property type="entry name" value="LRR_14"/>
    <property type="match status" value="1"/>
</dbReference>
<dbReference type="Pfam" id="PF23559">
    <property type="entry name" value="WHD_DRP"/>
    <property type="match status" value="1"/>
</dbReference>
<dbReference type="PANTHER" id="PTHR23155">
    <property type="entry name" value="DISEASE RESISTANCE PROTEIN RP"/>
    <property type="match status" value="1"/>
</dbReference>
<dbReference type="PANTHER" id="PTHR23155:SF1052">
    <property type="entry name" value="DISEASE RESISTANCE PROTEIN RPM1"/>
    <property type="match status" value="1"/>
</dbReference>
<keyword evidence="3" id="KW-0611">Plant defense</keyword>
<comment type="caution">
    <text evidence="8">The sequence shown here is derived from an EMBL/GenBank/DDBJ whole genome shotgun (WGS) entry which is preliminary data.</text>
</comment>
<dbReference type="InterPro" id="IPR058922">
    <property type="entry name" value="WHD_DRP"/>
</dbReference>
<evidence type="ECO:0000256" key="2">
    <source>
        <dbReference type="ARBA" id="ARBA00022741"/>
    </source>
</evidence>
<organism evidence="8 9">
    <name type="scientific">Canavalia gladiata</name>
    <name type="common">Sword bean</name>
    <name type="synonym">Dolichos gladiatus</name>
    <dbReference type="NCBI Taxonomy" id="3824"/>
    <lineage>
        <taxon>Eukaryota</taxon>
        <taxon>Viridiplantae</taxon>
        <taxon>Streptophyta</taxon>
        <taxon>Embryophyta</taxon>
        <taxon>Tracheophyta</taxon>
        <taxon>Spermatophyta</taxon>
        <taxon>Magnoliopsida</taxon>
        <taxon>eudicotyledons</taxon>
        <taxon>Gunneridae</taxon>
        <taxon>Pentapetalae</taxon>
        <taxon>rosids</taxon>
        <taxon>fabids</taxon>
        <taxon>Fabales</taxon>
        <taxon>Fabaceae</taxon>
        <taxon>Papilionoideae</taxon>
        <taxon>50 kb inversion clade</taxon>
        <taxon>NPAAA clade</taxon>
        <taxon>indigoferoid/millettioid clade</taxon>
        <taxon>Phaseoleae</taxon>
        <taxon>Canavalia</taxon>
    </lineage>
</organism>
<feature type="domain" description="Disease resistance protein winged helix" evidence="6">
    <location>
        <begin position="425"/>
        <end position="506"/>
    </location>
</feature>
<dbReference type="AlphaFoldDB" id="A0AAN9JTH0"/>
<proteinExistence type="predicted"/>
<dbReference type="InterPro" id="IPR036388">
    <property type="entry name" value="WH-like_DNA-bd_sf"/>
</dbReference>
<dbReference type="GO" id="GO:0043531">
    <property type="term" value="F:ADP binding"/>
    <property type="evidence" value="ECO:0007669"/>
    <property type="project" value="InterPro"/>
</dbReference>
<evidence type="ECO:0000313" key="8">
    <source>
        <dbReference type="EMBL" id="KAK7305205.1"/>
    </source>
</evidence>
<dbReference type="InterPro" id="IPR042197">
    <property type="entry name" value="Apaf_helical"/>
</dbReference>
<evidence type="ECO:0000259" key="6">
    <source>
        <dbReference type="Pfam" id="PF23559"/>
    </source>
</evidence>
<evidence type="ECO:0008006" key="10">
    <source>
        <dbReference type="Google" id="ProtNLM"/>
    </source>
</evidence>
<evidence type="ECO:0000256" key="1">
    <source>
        <dbReference type="ARBA" id="ARBA00022737"/>
    </source>
</evidence>
<dbReference type="SUPFAM" id="SSF52540">
    <property type="entry name" value="P-loop containing nucleoside triphosphate hydrolases"/>
    <property type="match status" value="1"/>
</dbReference>
<gene>
    <name evidence="8" type="ORF">VNO77_43106</name>
</gene>
<sequence length="763" mass="88544">MSCDIQNEVSDMKNKLAVIRDLIQYADRMDEGESEGEESISIGEIKRKQVKVLREVAFRMEDVIDEYMMYVEEQHQHGDAGCVALLICEPFKLFKTMILRLSILNKIKSIKSHLREIEEILSLNRVQVQEQVRSDLREIRIQLQNRELMPLYMEEAEIVGLEASRMKLVSLLVEGTTERTVTCVVGMGGTGKTTLARGVFVNKTVIEHFDCHAWITVSGSYTVEGLLREILHNFCKEGMKHLPSEMDREWLIDEVRHYLRGKRYVIFFDDVWDTQFWDEIEFIAIDNNNGSRIFITTRNKDVAWSCMKSSLVNIHELKPLTSEESLELFCKKAFRFEFDGHCPPELQDISHRIVDKCMGIPLVIVTVAGLISTKRKTVAELEDFSYRMLAEFENNSFLTGITRIISLSYDDLPYYLKPCLLYFGMYPDDYEVDSKRLIMQWIAEGFVKYEEVKTSEELVTKDKEGKTLEEVAEQYLVELINRSLVQVSSLTYDGKVKGCRVHNMIRFMILKKCKDLNFCHYVNEDTNQSALDGEIRRLSIATNFDDSMGISESSLIRSLLFFTNKELSEYFISEIPSKYRLLRVLDFENAQLYYVPKYLKKLFHLSYLSFRNTQVERLPRSIDMLLNLETLDLRQTHVHEMPMEISNLKKLRHLLGDKMSLILLKGCIGGMKSLQTLYEVEIDHGGVELITELEKLLELRKLGLTNVRRVHGRAIFSSATKMKQLEKLYISTKDGDEAIEQDIVDVVPHDRLTVLVNDKILQK</sequence>
<keyword evidence="2" id="KW-0547">Nucleotide-binding</keyword>
<evidence type="ECO:0000259" key="5">
    <source>
        <dbReference type="Pfam" id="PF18052"/>
    </source>
</evidence>
<feature type="domain" description="Disease resistance N-terminal" evidence="5">
    <location>
        <begin position="3"/>
        <end position="78"/>
    </location>
</feature>
<feature type="domain" description="Disease resistance R13L4/SHOC-2-like LRR" evidence="7">
    <location>
        <begin position="576"/>
        <end position="755"/>
    </location>
</feature>
<reference evidence="8 9" key="1">
    <citation type="submission" date="2024-01" db="EMBL/GenBank/DDBJ databases">
        <title>The genomes of 5 underutilized Papilionoideae crops provide insights into root nodulation and disease resistanc.</title>
        <authorList>
            <person name="Jiang F."/>
        </authorList>
    </citation>
    <scope>NUCLEOTIDE SEQUENCE [LARGE SCALE GENOMIC DNA]</scope>
    <source>
        <strain evidence="8">LVBAO_FW01</strain>
        <tissue evidence="8">Leaves</tissue>
    </source>
</reference>
<dbReference type="SUPFAM" id="SSF52058">
    <property type="entry name" value="L domain-like"/>
    <property type="match status" value="1"/>
</dbReference>
<dbReference type="InterPro" id="IPR044974">
    <property type="entry name" value="Disease_R_plants"/>
</dbReference>
<dbReference type="Pfam" id="PF00931">
    <property type="entry name" value="NB-ARC"/>
    <property type="match status" value="1"/>
</dbReference>
<dbReference type="Gene3D" id="1.10.10.10">
    <property type="entry name" value="Winged helix-like DNA-binding domain superfamily/Winged helix DNA-binding domain"/>
    <property type="match status" value="1"/>
</dbReference>
<feature type="domain" description="NB-ARC" evidence="4">
    <location>
        <begin position="167"/>
        <end position="335"/>
    </location>
</feature>
<dbReference type="InterPro" id="IPR027417">
    <property type="entry name" value="P-loop_NTPase"/>
</dbReference>
<dbReference type="Pfam" id="PF18052">
    <property type="entry name" value="Rx_N"/>
    <property type="match status" value="1"/>
</dbReference>
<dbReference type="Proteomes" id="UP001367508">
    <property type="component" value="Unassembled WGS sequence"/>
</dbReference>
<dbReference type="Gene3D" id="3.40.50.300">
    <property type="entry name" value="P-loop containing nucleotide triphosphate hydrolases"/>
    <property type="match status" value="1"/>
</dbReference>
<dbReference type="InterPro" id="IPR055414">
    <property type="entry name" value="LRR_R13L4/SHOC2-like"/>
</dbReference>
<dbReference type="Gene3D" id="1.10.8.430">
    <property type="entry name" value="Helical domain of apoptotic protease-activating factors"/>
    <property type="match status" value="1"/>
</dbReference>
<dbReference type="Gene3D" id="3.80.10.10">
    <property type="entry name" value="Ribonuclease Inhibitor"/>
    <property type="match status" value="1"/>
</dbReference>
<dbReference type="InterPro" id="IPR041118">
    <property type="entry name" value="Rx_N"/>
</dbReference>
<keyword evidence="9" id="KW-1185">Reference proteome</keyword>
<protein>
    <recommendedName>
        <fullName evidence="10">Disease resistance protein RPM1</fullName>
    </recommendedName>
</protein>
<name>A0AAN9JTH0_CANGL</name>
<dbReference type="GO" id="GO:0098542">
    <property type="term" value="P:defense response to other organism"/>
    <property type="evidence" value="ECO:0007669"/>
    <property type="project" value="TreeGrafter"/>
</dbReference>
<dbReference type="FunFam" id="1.10.10.10:FF:000322">
    <property type="entry name" value="Probable disease resistance protein At1g63360"/>
    <property type="match status" value="1"/>
</dbReference>